<dbReference type="EMBL" id="FOIM01000057">
    <property type="protein sequence ID" value="SEU20825.1"/>
    <property type="molecule type" value="Genomic_DNA"/>
</dbReference>
<accession>A0A1I0K9R2</accession>
<evidence type="ECO:0000313" key="2">
    <source>
        <dbReference type="EMBL" id="SEU20825.1"/>
    </source>
</evidence>
<proteinExistence type="predicted"/>
<dbReference type="InterPro" id="IPR030392">
    <property type="entry name" value="S74_ICA"/>
</dbReference>
<reference evidence="3" key="1">
    <citation type="submission" date="2016-10" db="EMBL/GenBank/DDBJ databases">
        <authorList>
            <person name="Varghese N."/>
            <person name="Submissions S."/>
        </authorList>
    </citation>
    <scope>NUCLEOTIDE SEQUENCE [LARGE SCALE GENOMIC DNA]</scope>
    <source>
        <strain evidence="3">NLAE-zl-G277</strain>
    </source>
</reference>
<evidence type="ECO:0000259" key="1">
    <source>
        <dbReference type="PROSITE" id="PS51688"/>
    </source>
</evidence>
<dbReference type="AlphaFoldDB" id="A0A1I0K9R2"/>
<organism evidence="2 3">
    <name type="scientific">Enterocloster lavalensis</name>
    <dbReference type="NCBI Taxonomy" id="460384"/>
    <lineage>
        <taxon>Bacteria</taxon>
        <taxon>Bacillati</taxon>
        <taxon>Bacillota</taxon>
        <taxon>Clostridia</taxon>
        <taxon>Lachnospirales</taxon>
        <taxon>Lachnospiraceae</taxon>
        <taxon>Enterocloster</taxon>
    </lineage>
</organism>
<dbReference type="PROSITE" id="PS51688">
    <property type="entry name" value="ICA"/>
    <property type="match status" value="1"/>
</dbReference>
<keyword evidence="3" id="KW-1185">Reference proteome</keyword>
<dbReference type="Pfam" id="PF13884">
    <property type="entry name" value="Peptidase_S74"/>
    <property type="match status" value="1"/>
</dbReference>
<protein>
    <submittedName>
        <fullName evidence="2">Chaperone of endosialidase</fullName>
    </submittedName>
</protein>
<sequence>MLEFPEEIKAKFRDRSGGPDSVKYLELVFYESGIDAIYPSNTLFPSNDLYPADPGEPWLTIGPKRICLGSLTMTESLCSGSDLVWGSCEAAKFEVVVADIEDELIGREFTAYLTVGGYRMVFGMYTVTAVKKQADRTKRKITAYDRMVRFDVDVAEWYAATYPTDQTTHTVRELRDSLCAYCGVQQAHTELINDDLVVGKTISPQTLAGRDVLKAICEINGVFGHIDRAGKLVYVRLQESGVYPSDTLYPGDSLFPQDGWLDAETLEYYRTITHEDYMVAGVDRLQIRMEEGDIGATATNGQGANGYVIEGNFLTYGLSSAQLTKLAKSILEQIGGREYRPAKISCYAMPWLEVGDGVRAITTDAKIVTYVLKRTIKGIQAMQDTIESKGSPQRSEVGTIESEIVQLKGKSARIIKTVEEVSATVTDLEAQTSAQIKVVSDKIAAEVKRATDQDVELAGSISILAGQIEQKVSYDNLVASINLEANKAGSVITFKASHFLFEGDNFWVDANGAGGLAKGKFTWDSTGVLVAKGIKLDGTANTSTIGADVINCNHLEVQDALECGSGMTVSGPATFNGYLYANRISCFSIYSEMAQSTWSDKRLKKGIKDIAPETAREITLGLKSVAYRTKYSGTRSMGYVAQDVVELLHRLGLDLPLTDRYNGYLAIQYQNMIPLLSGTDQAQQKEIDELRRELKEIKEAIYGG</sequence>
<feature type="domain" description="Peptidase S74" evidence="1">
    <location>
        <begin position="599"/>
        <end position="694"/>
    </location>
</feature>
<name>A0A1I0K9R2_9FIRM</name>
<dbReference type="Proteomes" id="UP000198508">
    <property type="component" value="Unassembled WGS sequence"/>
</dbReference>
<gene>
    <name evidence="2" type="ORF">SAMN05216313_1573</name>
</gene>
<evidence type="ECO:0000313" key="3">
    <source>
        <dbReference type="Proteomes" id="UP000198508"/>
    </source>
</evidence>
<dbReference type="STRING" id="460384.SAMN05216313_1573"/>